<gene>
    <name evidence="1" type="ORF">CDL12_23655</name>
</gene>
<comment type="caution">
    <text evidence="1">The sequence shown here is derived from an EMBL/GenBank/DDBJ whole genome shotgun (WGS) entry which is preliminary data.</text>
</comment>
<protein>
    <submittedName>
        <fullName evidence="1">Uncharacterized protein</fullName>
    </submittedName>
</protein>
<keyword evidence="2" id="KW-1185">Reference proteome</keyword>
<dbReference type="EMBL" id="NKXS01005382">
    <property type="protein sequence ID" value="PIN03817.1"/>
    <property type="molecule type" value="Genomic_DNA"/>
</dbReference>
<accession>A0A2G9GEX0</accession>
<evidence type="ECO:0000313" key="2">
    <source>
        <dbReference type="Proteomes" id="UP000231279"/>
    </source>
</evidence>
<dbReference type="Proteomes" id="UP000231279">
    <property type="component" value="Unassembled WGS sequence"/>
</dbReference>
<dbReference type="OrthoDB" id="929281at2759"/>
<dbReference type="AlphaFoldDB" id="A0A2G9GEX0"/>
<proteinExistence type="predicted"/>
<reference evidence="2" key="1">
    <citation type="journal article" date="2018" name="Gigascience">
        <title>Genome assembly of the Pink Ipe (Handroanthus impetiginosus, Bignoniaceae), a highly valued, ecologically keystone Neotropical timber forest tree.</title>
        <authorList>
            <person name="Silva-Junior O.B."/>
            <person name="Grattapaglia D."/>
            <person name="Novaes E."/>
            <person name="Collevatti R.G."/>
        </authorList>
    </citation>
    <scope>NUCLEOTIDE SEQUENCE [LARGE SCALE GENOMIC DNA]</scope>
    <source>
        <strain evidence="2">cv. UFG-1</strain>
    </source>
</reference>
<evidence type="ECO:0000313" key="1">
    <source>
        <dbReference type="EMBL" id="PIN03817.1"/>
    </source>
</evidence>
<name>A0A2G9GEX0_9LAMI</name>
<sequence length="147" mass="16996">MDLQCEGWMDALYAGEIEVCQLNEEKTELKDKLQALQDSWDQETTTHEEKLLECERHIYNLEQKYQQLVSEKEVACERGQVDGKRRFLESLEYTNVMKRTRLGGAQAQIEHLGGFKEGFDARQLDVYAPQNEDIVAPNEDGHSCQGR</sequence>
<organism evidence="1 2">
    <name type="scientific">Handroanthus impetiginosus</name>
    <dbReference type="NCBI Taxonomy" id="429701"/>
    <lineage>
        <taxon>Eukaryota</taxon>
        <taxon>Viridiplantae</taxon>
        <taxon>Streptophyta</taxon>
        <taxon>Embryophyta</taxon>
        <taxon>Tracheophyta</taxon>
        <taxon>Spermatophyta</taxon>
        <taxon>Magnoliopsida</taxon>
        <taxon>eudicotyledons</taxon>
        <taxon>Gunneridae</taxon>
        <taxon>Pentapetalae</taxon>
        <taxon>asterids</taxon>
        <taxon>lamiids</taxon>
        <taxon>Lamiales</taxon>
        <taxon>Bignoniaceae</taxon>
        <taxon>Crescentiina</taxon>
        <taxon>Tabebuia alliance</taxon>
        <taxon>Handroanthus</taxon>
    </lineage>
</organism>